<keyword evidence="3" id="KW-1185">Reference proteome</keyword>
<feature type="transmembrane region" description="Helical" evidence="1">
    <location>
        <begin position="29"/>
        <end position="46"/>
    </location>
</feature>
<name>A0ABY5MUY1_9SPHN</name>
<evidence type="ECO:0000313" key="3">
    <source>
        <dbReference type="Proteomes" id="UP000831921"/>
    </source>
</evidence>
<evidence type="ECO:0000256" key="1">
    <source>
        <dbReference type="SAM" id="Phobius"/>
    </source>
</evidence>
<gene>
    <name evidence="2" type="ORF">M1K48_01190</name>
</gene>
<keyword evidence="1" id="KW-1133">Transmembrane helix</keyword>
<organism evidence="2 3">
    <name type="scientific">Sphingomonas glaciei</name>
    <dbReference type="NCBI Taxonomy" id="2938948"/>
    <lineage>
        <taxon>Bacteria</taxon>
        <taxon>Pseudomonadati</taxon>
        <taxon>Pseudomonadota</taxon>
        <taxon>Alphaproteobacteria</taxon>
        <taxon>Sphingomonadales</taxon>
        <taxon>Sphingomonadaceae</taxon>
        <taxon>Sphingomonas</taxon>
    </lineage>
</organism>
<proteinExistence type="predicted"/>
<keyword evidence="1" id="KW-0472">Membrane</keyword>
<keyword evidence="1" id="KW-0812">Transmembrane</keyword>
<dbReference type="RefSeq" id="WP_249504071.1">
    <property type="nucleotide sequence ID" value="NZ_CP097253.1"/>
</dbReference>
<dbReference type="Proteomes" id="UP000831921">
    <property type="component" value="Chromosome"/>
</dbReference>
<accession>A0ABY5MUY1</accession>
<reference evidence="2 3" key="1">
    <citation type="submission" date="2022-05" db="EMBL/GenBank/DDBJ databases">
        <title>S8-45 Sphingomonas ultraviolaceadurans.</title>
        <authorList>
            <person name="Liu Y."/>
        </authorList>
    </citation>
    <scope>NUCLEOTIDE SEQUENCE [LARGE SCALE GENOMIC DNA]</scope>
    <source>
        <strain evidence="2 3">S8-45</strain>
    </source>
</reference>
<evidence type="ECO:0008006" key="4">
    <source>
        <dbReference type="Google" id="ProtNLM"/>
    </source>
</evidence>
<dbReference type="EMBL" id="CP097253">
    <property type="protein sequence ID" value="UUR08293.1"/>
    <property type="molecule type" value="Genomic_DNA"/>
</dbReference>
<evidence type="ECO:0000313" key="2">
    <source>
        <dbReference type="EMBL" id="UUR08293.1"/>
    </source>
</evidence>
<sequence length="335" mass="37098">MTKSIWGEARAKAAKDTLELVRLNEPSRAVLTLGVPLAIVAGAWLISHQFALTAVIGVVALVALALIVFAFKLLSNVGTFAEQARAELAGRTSQQADAESERRHTVVGRLVELYLLEMGDQAPPAIRAGLTLPPEDWLNEHLAELGEEWSIFNIQGRNYQTFEIVAGEWRYQGQRMRSPAAVKWAAFFDALGLGWQPGEEGWDPKLGVAPDFLLPQMDAWFAVEYRFNDARMARNTELARDTHKRVVIGVGLPAYAEENLYLVRPNGALEQGGWAWAEDRRDQGVYWLSKLNGMAATLLGGPGKQTDHDRGPIVTDRIKAAFDRAKAQPAEFERP</sequence>
<protein>
    <recommendedName>
        <fullName evidence="4">DUF3137 domain-containing protein</fullName>
    </recommendedName>
</protein>
<feature type="transmembrane region" description="Helical" evidence="1">
    <location>
        <begin position="52"/>
        <end position="74"/>
    </location>
</feature>